<dbReference type="InterPro" id="IPR029016">
    <property type="entry name" value="GAF-like_dom_sf"/>
</dbReference>
<keyword evidence="2" id="KW-0238">DNA-binding</keyword>
<dbReference type="PANTHER" id="PTHR30136:SF35">
    <property type="entry name" value="HTH-TYPE TRANSCRIPTIONAL REGULATOR RV1719"/>
    <property type="match status" value="1"/>
</dbReference>
<dbReference type="SMART" id="SM00346">
    <property type="entry name" value="HTH_ICLR"/>
    <property type="match status" value="1"/>
</dbReference>
<keyword evidence="3" id="KW-0804">Transcription</keyword>
<evidence type="ECO:0000256" key="3">
    <source>
        <dbReference type="ARBA" id="ARBA00023163"/>
    </source>
</evidence>
<dbReference type="Gene3D" id="1.10.10.10">
    <property type="entry name" value="Winged helix-like DNA-binding domain superfamily/Winged helix DNA-binding domain"/>
    <property type="match status" value="1"/>
</dbReference>
<evidence type="ECO:0000313" key="7">
    <source>
        <dbReference type="Proteomes" id="UP001500804"/>
    </source>
</evidence>
<dbReference type="InterPro" id="IPR036390">
    <property type="entry name" value="WH_DNA-bd_sf"/>
</dbReference>
<reference evidence="7" key="1">
    <citation type="journal article" date="2019" name="Int. J. Syst. Evol. Microbiol.">
        <title>The Global Catalogue of Microorganisms (GCM) 10K type strain sequencing project: providing services to taxonomists for standard genome sequencing and annotation.</title>
        <authorList>
            <consortium name="The Broad Institute Genomics Platform"/>
            <consortium name="The Broad Institute Genome Sequencing Center for Infectious Disease"/>
            <person name="Wu L."/>
            <person name="Ma J."/>
        </authorList>
    </citation>
    <scope>NUCLEOTIDE SEQUENCE [LARGE SCALE GENOMIC DNA]</scope>
    <source>
        <strain evidence="7">JCM 18302</strain>
    </source>
</reference>
<dbReference type="PROSITE" id="PS51077">
    <property type="entry name" value="HTH_ICLR"/>
    <property type="match status" value="1"/>
</dbReference>
<comment type="caution">
    <text evidence="6">The sequence shown here is derived from an EMBL/GenBank/DDBJ whole genome shotgun (WGS) entry which is preliminary data.</text>
</comment>
<evidence type="ECO:0000313" key="6">
    <source>
        <dbReference type="EMBL" id="GAA5130640.1"/>
    </source>
</evidence>
<feature type="domain" description="HTH iclR-type" evidence="4">
    <location>
        <begin position="26"/>
        <end position="86"/>
    </location>
</feature>
<keyword evidence="7" id="KW-1185">Reference proteome</keyword>
<name>A0ABP9NT78_9PSEU</name>
<dbReference type="PROSITE" id="PS51078">
    <property type="entry name" value="ICLR_ED"/>
    <property type="match status" value="1"/>
</dbReference>
<dbReference type="InterPro" id="IPR050707">
    <property type="entry name" value="HTH_MetabolicPath_Reg"/>
</dbReference>
<sequence length="267" mass="28483">MLTRAEPASNEPAADTLHRVPAVPGKAVLQKARDILDCFDSHTKELGVNELARRSGLPRTTARRLAQELVACELLDRSGGRYRLGAWLAELGARVPAHRSLRVAAAPYLEELTHLTHETAVLALPGHGEILFGEIYVGSRGRGQVVTLVDGRVPLHCAASGKVVLAFGPPELLAHTLEGGLAPHTRRTITEPERLAAELARVREQGYAVDRQELVEGYGAVAAPVRAADEVIAALSVIAPISRLDVVAFAAAVRRTAGELSRRVGPG</sequence>
<dbReference type="InterPro" id="IPR005471">
    <property type="entry name" value="Tscrpt_reg_IclR_N"/>
</dbReference>
<evidence type="ECO:0000256" key="2">
    <source>
        <dbReference type="ARBA" id="ARBA00023125"/>
    </source>
</evidence>
<dbReference type="InterPro" id="IPR036388">
    <property type="entry name" value="WH-like_DNA-bd_sf"/>
</dbReference>
<dbReference type="Gene3D" id="3.30.450.40">
    <property type="match status" value="1"/>
</dbReference>
<dbReference type="Pfam" id="PF09339">
    <property type="entry name" value="HTH_IclR"/>
    <property type="match status" value="1"/>
</dbReference>
<dbReference type="SUPFAM" id="SSF55781">
    <property type="entry name" value="GAF domain-like"/>
    <property type="match status" value="1"/>
</dbReference>
<accession>A0ABP9NT78</accession>
<gene>
    <name evidence="6" type="ORF">GCM10023320_52800</name>
</gene>
<dbReference type="Proteomes" id="UP001500804">
    <property type="component" value="Unassembled WGS sequence"/>
</dbReference>
<dbReference type="Pfam" id="PF01614">
    <property type="entry name" value="IclR_C"/>
    <property type="match status" value="1"/>
</dbReference>
<dbReference type="PANTHER" id="PTHR30136">
    <property type="entry name" value="HELIX-TURN-HELIX TRANSCRIPTIONAL REGULATOR, ICLR FAMILY"/>
    <property type="match status" value="1"/>
</dbReference>
<dbReference type="InterPro" id="IPR014757">
    <property type="entry name" value="Tscrpt_reg_IclR_C"/>
</dbReference>
<protein>
    <submittedName>
        <fullName evidence="6">IclR family transcriptional regulator</fullName>
    </submittedName>
</protein>
<organism evidence="6 7">
    <name type="scientific">Pseudonocardia adelaidensis</name>
    <dbReference type="NCBI Taxonomy" id="648754"/>
    <lineage>
        <taxon>Bacteria</taxon>
        <taxon>Bacillati</taxon>
        <taxon>Actinomycetota</taxon>
        <taxon>Actinomycetes</taxon>
        <taxon>Pseudonocardiales</taxon>
        <taxon>Pseudonocardiaceae</taxon>
        <taxon>Pseudonocardia</taxon>
    </lineage>
</organism>
<evidence type="ECO:0000256" key="1">
    <source>
        <dbReference type="ARBA" id="ARBA00023015"/>
    </source>
</evidence>
<keyword evidence="1" id="KW-0805">Transcription regulation</keyword>
<proteinExistence type="predicted"/>
<evidence type="ECO:0000259" key="5">
    <source>
        <dbReference type="PROSITE" id="PS51078"/>
    </source>
</evidence>
<dbReference type="SUPFAM" id="SSF46785">
    <property type="entry name" value="Winged helix' DNA-binding domain"/>
    <property type="match status" value="1"/>
</dbReference>
<feature type="domain" description="IclR-ED" evidence="5">
    <location>
        <begin position="87"/>
        <end position="266"/>
    </location>
</feature>
<dbReference type="EMBL" id="BAABJO010000022">
    <property type="protein sequence ID" value="GAA5130640.1"/>
    <property type="molecule type" value="Genomic_DNA"/>
</dbReference>
<evidence type="ECO:0000259" key="4">
    <source>
        <dbReference type="PROSITE" id="PS51077"/>
    </source>
</evidence>